<dbReference type="SMART" id="SM00091">
    <property type="entry name" value="PAS"/>
    <property type="match status" value="2"/>
</dbReference>
<evidence type="ECO:0000313" key="15">
    <source>
        <dbReference type="EMBL" id="RAI38701.1"/>
    </source>
</evidence>
<proteinExistence type="predicted"/>
<evidence type="ECO:0000256" key="2">
    <source>
        <dbReference type="ARBA" id="ARBA00012438"/>
    </source>
</evidence>
<dbReference type="PROSITE" id="PS50112">
    <property type="entry name" value="PAS"/>
    <property type="match status" value="1"/>
</dbReference>
<accession>A0A327KKF9</accession>
<evidence type="ECO:0000256" key="10">
    <source>
        <dbReference type="ARBA" id="ARBA00022777"/>
    </source>
</evidence>
<evidence type="ECO:0000256" key="12">
    <source>
        <dbReference type="ARBA" id="ARBA00023026"/>
    </source>
</evidence>
<keyword evidence="7" id="KW-0808">Transferase</keyword>
<dbReference type="AlphaFoldDB" id="A0A327KKF9"/>
<evidence type="ECO:0000256" key="1">
    <source>
        <dbReference type="ARBA" id="ARBA00000085"/>
    </source>
</evidence>
<evidence type="ECO:0000313" key="16">
    <source>
        <dbReference type="Proteomes" id="UP000249130"/>
    </source>
</evidence>
<keyword evidence="6" id="KW-0288">FMN</keyword>
<keyword evidence="16" id="KW-1185">Reference proteome</keyword>
<dbReference type="Proteomes" id="UP000249130">
    <property type="component" value="Unassembled WGS sequence"/>
</dbReference>
<dbReference type="GO" id="GO:0004673">
    <property type="term" value="F:protein histidine kinase activity"/>
    <property type="evidence" value="ECO:0007669"/>
    <property type="project" value="UniProtKB-EC"/>
</dbReference>
<dbReference type="InterPro" id="IPR011102">
    <property type="entry name" value="Sig_transdc_His_kinase_HWE"/>
</dbReference>
<dbReference type="Pfam" id="PF13426">
    <property type="entry name" value="PAS_9"/>
    <property type="match status" value="1"/>
</dbReference>
<keyword evidence="5" id="KW-0285">Flavoprotein</keyword>
<dbReference type="GO" id="GO:0005524">
    <property type="term" value="F:ATP binding"/>
    <property type="evidence" value="ECO:0007669"/>
    <property type="project" value="UniProtKB-KW"/>
</dbReference>
<dbReference type="SMART" id="SM00911">
    <property type="entry name" value="HWE_HK"/>
    <property type="match status" value="1"/>
</dbReference>
<name>A0A327KKF9_9BRAD</name>
<organism evidence="15 16">
    <name type="scientific">Rhodoplanes roseus</name>
    <dbReference type="NCBI Taxonomy" id="29409"/>
    <lineage>
        <taxon>Bacteria</taxon>
        <taxon>Pseudomonadati</taxon>
        <taxon>Pseudomonadota</taxon>
        <taxon>Alphaproteobacteria</taxon>
        <taxon>Hyphomicrobiales</taxon>
        <taxon>Nitrobacteraceae</taxon>
        <taxon>Rhodoplanes</taxon>
    </lineage>
</organism>
<gene>
    <name evidence="15" type="ORF">CH341_27360</name>
</gene>
<dbReference type="InterPro" id="IPR000014">
    <property type="entry name" value="PAS"/>
</dbReference>
<dbReference type="EC" id="2.7.13.3" evidence="2"/>
<evidence type="ECO:0000256" key="4">
    <source>
        <dbReference type="ARBA" id="ARBA00022553"/>
    </source>
</evidence>
<keyword evidence="4" id="KW-0597">Phosphoprotein</keyword>
<dbReference type="NCBIfam" id="TIGR00229">
    <property type="entry name" value="sensory_box"/>
    <property type="match status" value="1"/>
</dbReference>
<dbReference type="CDD" id="cd00130">
    <property type="entry name" value="PAS"/>
    <property type="match status" value="1"/>
</dbReference>
<evidence type="ECO:0000259" key="13">
    <source>
        <dbReference type="PROSITE" id="PS50112"/>
    </source>
</evidence>
<evidence type="ECO:0000256" key="6">
    <source>
        <dbReference type="ARBA" id="ARBA00022643"/>
    </source>
</evidence>
<dbReference type="OrthoDB" id="7185134at2"/>
<evidence type="ECO:0000256" key="3">
    <source>
        <dbReference type="ARBA" id="ARBA00021740"/>
    </source>
</evidence>
<keyword evidence="8" id="KW-0677">Repeat</keyword>
<comment type="catalytic activity">
    <reaction evidence="1">
        <text>ATP + protein L-histidine = ADP + protein N-phospho-L-histidine.</text>
        <dbReference type="EC" id="2.7.13.3"/>
    </reaction>
</comment>
<evidence type="ECO:0000256" key="5">
    <source>
        <dbReference type="ARBA" id="ARBA00022630"/>
    </source>
</evidence>
<dbReference type="EMBL" id="NPEX01000341">
    <property type="protein sequence ID" value="RAI38701.1"/>
    <property type="molecule type" value="Genomic_DNA"/>
</dbReference>
<dbReference type="Gene3D" id="3.30.565.10">
    <property type="entry name" value="Histidine kinase-like ATPase, C-terminal domain"/>
    <property type="match status" value="1"/>
</dbReference>
<dbReference type="PANTHER" id="PTHR41523:SF7">
    <property type="entry name" value="HISTIDINE KINASE"/>
    <property type="match status" value="1"/>
</dbReference>
<keyword evidence="12" id="KW-0843">Virulence</keyword>
<evidence type="ECO:0000256" key="7">
    <source>
        <dbReference type="ARBA" id="ARBA00022679"/>
    </source>
</evidence>
<dbReference type="Gene3D" id="3.30.450.20">
    <property type="entry name" value="PAS domain"/>
    <property type="match status" value="1"/>
</dbReference>
<dbReference type="SUPFAM" id="SSF55785">
    <property type="entry name" value="PYP-like sensor domain (PAS domain)"/>
    <property type="match status" value="1"/>
</dbReference>
<feature type="domain" description="PAS" evidence="13">
    <location>
        <begin position="4"/>
        <end position="57"/>
    </location>
</feature>
<evidence type="ECO:0000259" key="14">
    <source>
        <dbReference type="PROSITE" id="PS50113"/>
    </source>
</evidence>
<keyword evidence="9" id="KW-0547">Nucleotide-binding</keyword>
<dbReference type="InterPro" id="IPR000700">
    <property type="entry name" value="PAS-assoc_C"/>
</dbReference>
<evidence type="ECO:0000256" key="11">
    <source>
        <dbReference type="ARBA" id="ARBA00022840"/>
    </source>
</evidence>
<evidence type="ECO:0000256" key="8">
    <source>
        <dbReference type="ARBA" id="ARBA00022737"/>
    </source>
</evidence>
<sequence length="330" mass="36965">MRDPRDIVHMILESGPSGLILVDGDARVVFANEHADEMLGFAPGELLGQPIEILVPDRFRDGHPELRHVFDLSPRERPMGIGRDLQARRKDGSEFPVEIALKPMTVEGRLFVLAVLVDITERKRSEDRQRLLIGELNHRIQNLFAVIQSVALSSLSGERSLREARDVFVDRLQSLGRAYTLMTEQEWRGAPLRQILASETSAFADRVTLDGIEVMVKQNAAQSFALLLHELTTNAVKYGALSAPDGSIAVRWSVERELRPNAFVLSWQEDGGPRVAPPTRSGYGRKIIEDTMRRIGKHQIEYAPGGLKYRMEAPLDKVGWVIDDPAHEGL</sequence>
<protein>
    <recommendedName>
        <fullName evidence="3">Blue-light-activated histidine kinase</fullName>
        <ecNumber evidence="2">2.7.13.3</ecNumber>
    </recommendedName>
</protein>
<keyword evidence="10" id="KW-0418">Kinase</keyword>
<keyword evidence="11" id="KW-0067">ATP-binding</keyword>
<dbReference type="Pfam" id="PF07536">
    <property type="entry name" value="HWE_HK"/>
    <property type="match status" value="1"/>
</dbReference>
<evidence type="ECO:0000256" key="9">
    <source>
        <dbReference type="ARBA" id="ARBA00022741"/>
    </source>
</evidence>
<reference evidence="15 16" key="1">
    <citation type="submission" date="2017-07" db="EMBL/GenBank/DDBJ databases">
        <title>Draft Genome Sequences of Select Purple Nonsulfur Bacteria.</title>
        <authorList>
            <person name="Lasarre B."/>
            <person name="Mckinlay J.B."/>
        </authorList>
    </citation>
    <scope>NUCLEOTIDE SEQUENCE [LARGE SCALE GENOMIC DNA]</scope>
    <source>
        <strain evidence="15 16">DSM 5909</strain>
    </source>
</reference>
<dbReference type="PANTHER" id="PTHR41523">
    <property type="entry name" value="TWO-COMPONENT SYSTEM SENSOR PROTEIN"/>
    <property type="match status" value="1"/>
</dbReference>
<feature type="domain" description="PAC" evidence="14">
    <location>
        <begin position="81"/>
        <end position="131"/>
    </location>
</feature>
<dbReference type="PROSITE" id="PS50113">
    <property type="entry name" value="PAC"/>
    <property type="match status" value="1"/>
</dbReference>
<dbReference type="InterPro" id="IPR035965">
    <property type="entry name" value="PAS-like_dom_sf"/>
</dbReference>
<dbReference type="InterPro" id="IPR036890">
    <property type="entry name" value="HATPase_C_sf"/>
</dbReference>
<comment type="caution">
    <text evidence="15">The sequence shown here is derived from an EMBL/GenBank/DDBJ whole genome shotgun (WGS) entry which is preliminary data.</text>
</comment>